<evidence type="ECO:0000259" key="2">
    <source>
        <dbReference type="Pfam" id="PF03795"/>
    </source>
</evidence>
<dbReference type="Gene3D" id="3.30.70.1060">
    <property type="entry name" value="Dimeric alpha+beta barrel"/>
    <property type="match status" value="1"/>
</dbReference>
<dbReference type="STRING" id="1280952.HJA_14469"/>
<keyword evidence="4" id="KW-1185">Reference proteome</keyword>
<dbReference type="SUPFAM" id="SSF54909">
    <property type="entry name" value="Dimeric alpha+beta barrel"/>
    <property type="match status" value="1"/>
</dbReference>
<name>A0A059F8D1_9PROT</name>
<dbReference type="InterPro" id="IPR011008">
    <property type="entry name" value="Dimeric_a/b-barrel"/>
</dbReference>
<dbReference type="EMBL" id="ARYJ01000011">
    <property type="protein sequence ID" value="KCZ86813.1"/>
    <property type="molecule type" value="Genomic_DNA"/>
</dbReference>
<dbReference type="PANTHER" id="PTHR37828:SF1">
    <property type="entry name" value="YCII-RELATED DOMAIN-CONTAINING PROTEIN"/>
    <property type="match status" value="1"/>
</dbReference>
<accession>A0A059F8D1</accession>
<sequence length="98" mass="10384">MAHFIVKLAGACPERTNQANVEAHVAWLETLHDTGKLSLCGPCDDGTAIIVLSCGTLEEAIEIANSDPFVESGAYATRTVHAFQLATPENNFLLSSPA</sequence>
<proteinExistence type="inferred from homology"/>
<dbReference type="eggNOG" id="ENOG5033JP5">
    <property type="taxonomic scope" value="Bacteria"/>
</dbReference>
<comment type="caution">
    <text evidence="3">The sequence shown here is derived from an EMBL/GenBank/DDBJ whole genome shotgun (WGS) entry which is preliminary data.</text>
</comment>
<dbReference type="Pfam" id="PF03795">
    <property type="entry name" value="YCII"/>
    <property type="match status" value="1"/>
</dbReference>
<protein>
    <submittedName>
        <fullName evidence="3">YCII-like protein</fullName>
    </submittedName>
</protein>
<dbReference type="RefSeq" id="WP_051597735.1">
    <property type="nucleotide sequence ID" value="NZ_ARYJ01000011.1"/>
</dbReference>
<reference evidence="3 4" key="1">
    <citation type="journal article" date="2014" name="Antonie Van Leeuwenhoek">
        <title>Hyphomonas beringensis sp. nov. and Hyphomonas chukchiensis sp. nov., isolated from surface seawater of the Bering Sea and Chukchi Sea.</title>
        <authorList>
            <person name="Li C."/>
            <person name="Lai Q."/>
            <person name="Li G."/>
            <person name="Dong C."/>
            <person name="Wang J."/>
            <person name="Liao Y."/>
            <person name="Shao Z."/>
        </authorList>
    </citation>
    <scope>NUCLEOTIDE SEQUENCE [LARGE SCALE GENOMIC DNA]</scope>
    <source>
        <strain evidence="3 4">VP2</strain>
    </source>
</reference>
<feature type="domain" description="YCII-related" evidence="2">
    <location>
        <begin position="11"/>
        <end position="83"/>
    </location>
</feature>
<dbReference type="PATRIC" id="fig|1280952.3.peg.2894"/>
<dbReference type="InterPro" id="IPR005545">
    <property type="entry name" value="YCII"/>
</dbReference>
<evidence type="ECO:0000313" key="3">
    <source>
        <dbReference type="EMBL" id="KCZ86813.1"/>
    </source>
</evidence>
<gene>
    <name evidence="3" type="ORF">HJA_14469</name>
</gene>
<dbReference type="PANTHER" id="PTHR37828">
    <property type="entry name" value="GSR2449 PROTEIN"/>
    <property type="match status" value="1"/>
</dbReference>
<dbReference type="OrthoDB" id="2293521at2"/>
<evidence type="ECO:0000256" key="1">
    <source>
        <dbReference type="ARBA" id="ARBA00007689"/>
    </source>
</evidence>
<dbReference type="Proteomes" id="UP000024816">
    <property type="component" value="Unassembled WGS sequence"/>
</dbReference>
<comment type="similarity">
    <text evidence="1">Belongs to the YciI family.</text>
</comment>
<organism evidence="3 4">
    <name type="scientific">Hyphomonas jannaschiana VP2</name>
    <dbReference type="NCBI Taxonomy" id="1280952"/>
    <lineage>
        <taxon>Bacteria</taxon>
        <taxon>Pseudomonadati</taxon>
        <taxon>Pseudomonadota</taxon>
        <taxon>Alphaproteobacteria</taxon>
        <taxon>Hyphomonadales</taxon>
        <taxon>Hyphomonadaceae</taxon>
        <taxon>Hyphomonas</taxon>
    </lineage>
</organism>
<dbReference type="AlphaFoldDB" id="A0A059F8D1"/>
<evidence type="ECO:0000313" key="4">
    <source>
        <dbReference type="Proteomes" id="UP000024816"/>
    </source>
</evidence>